<dbReference type="InterPro" id="IPR036020">
    <property type="entry name" value="WW_dom_sf"/>
</dbReference>
<evidence type="ECO:0000256" key="3">
    <source>
        <dbReference type="SAM" id="MobiDB-lite"/>
    </source>
</evidence>
<dbReference type="InterPro" id="IPR000504">
    <property type="entry name" value="RRM_dom"/>
</dbReference>
<feature type="domain" description="WW" evidence="4">
    <location>
        <begin position="288"/>
        <end position="321"/>
    </location>
</feature>
<proteinExistence type="predicted"/>
<sequence length="431" mass="44214">MPVALTAADVDGMKVAEMREALTERGLPAKGVKKELAARLLEAIAAGDTAAGEEPAAAEEEAPAATEEEAPAAEEPAAAPVEESDPAPEEVPAPAEEPAPVEEPAPAAEEAAPVAEEAVSEPGAEAIEQDAVADEPAAAPAADEAGETVVAETEPAPAPEPSDTPSAEAPALASGEEPPADPAPDPAPAPTPTPAPSRPPANLDALRAEVGGLRRQHQELNGLVQQWYHAVQQLQARAPPPHMQGGYPPHAGYQAPYAAHGYPPAAGGYAGYHGGGGGYPAAAAAPQPQPTSAWSEHYTPEGHMYYYNMQTGASSWEKPQDYQPKRGGGGGGGGGPGKQKGPPGANLFVVRKMRKGEYDDFTDDQLREAFERFGPLVRAEITMDKDTGISKGYGFVSYAAAESADAALAAMNGAMIGGRQIRIEKTSEDGG</sequence>
<evidence type="ECO:0000256" key="1">
    <source>
        <dbReference type="ARBA" id="ARBA00022884"/>
    </source>
</evidence>
<dbReference type="GO" id="GO:0003723">
    <property type="term" value="F:RNA binding"/>
    <property type="evidence" value="ECO:0007669"/>
    <property type="project" value="UniProtKB-UniRule"/>
</dbReference>
<dbReference type="PROSITE" id="PS50800">
    <property type="entry name" value="SAP"/>
    <property type="match status" value="1"/>
</dbReference>
<feature type="region of interest" description="Disordered" evidence="3">
    <location>
        <begin position="47"/>
        <end position="203"/>
    </location>
</feature>
<dbReference type="Pfam" id="PF02037">
    <property type="entry name" value="SAP"/>
    <property type="match status" value="1"/>
</dbReference>
<organism evidence="7">
    <name type="scientific">Haptolina ericina</name>
    <dbReference type="NCBI Taxonomy" id="156174"/>
    <lineage>
        <taxon>Eukaryota</taxon>
        <taxon>Haptista</taxon>
        <taxon>Haptophyta</taxon>
        <taxon>Prymnesiophyceae</taxon>
        <taxon>Prymnesiales</taxon>
        <taxon>Prymnesiaceae</taxon>
        <taxon>Haptolina</taxon>
    </lineage>
</organism>
<evidence type="ECO:0000313" key="7">
    <source>
        <dbReference type="EMBL" id="CAE0119916.1"/>
    </source>
</evidence>
<feature type="compositionally biased region" description="Pro residues" evidence="3">
    <location>
        <begin position="180"/>
        <end position="199"/>
    </location>
</feature>
<evidence type="ECO:0000259" key="5">
    <source>
        <dbReference type="PROSITE" id="PS50102"/>
    </source>
</evidence>
<dbReference type="PROSITE" id="PS50020">
    <property type="entry name" value="WW_DOMAIN_2"/>
    <property type="match status" value="1"/>
</dbReference>
<protein>
    <submittedName>
        <fullName evidence="7">Uncharacterized protein</fullName>
    </submittedName>
</protein>
<gene>
    <name evidence="7" type="ORF">HERI1096_LOCUS20617</name>
</gene>
<keyword evidence="1 2" id="KW-0694">RNA-binding</keyword>
<dbReference type="InterPro" id="IPR012677">
    <property type="entry name" value="Nucleotide-bd_a/b_plait_sf"/>
</dbReference>
<dbReference type="InterPro" id="IPR003034">
    <property type="entry name" value="SAP_dom"/>
</dbReference>
<dbReference type="PANTHER" id="PTHR48027">
    <property type="entry name" value="HETEROGENEOUS NUCLEAR RIBONUCLEOPROTEIN 87F-RELATED"/>
    <property type="match status" value="1"/>
</dbReference>
<evidence type="ECO:0000259" key="6">
    <source>
        <dbReference type="PROSITE" id="PS50800"/>
    </source>
</evidence>
<dbReference type="SUPFAM" id="SSF51045">
    <property type="entry name" value="WW domain"/>
    <property type="match status" value="1"/>
</dbReference>
<dbReference type="CDD" id="cd00201">
    <property type="entry name" value="WW"/>
    <property type="match status" value="1"/>
</dbReference>
<dbReference type="Pfam" id="PF00397">
    <property type="entry name" value="WW"/>
    <property type="match status" value="1"/>
</dbReference>
<dbReference type="Gene3D" id="2.20.70.10">
    <property type="match status" value="1"/>
</dbReference>
<dbReference type="InterPro" id="IPR036361">
    <property type="entry name" value="SAP_dom_sf"/>
</dbReference>
<feature type="compositionally biased region" description="Low complexity" evidence="3">
    <location>
        <begin position="134"/>
        <end position="155"/>
    </location>
</feature>
<dbReference type="Gene3D" id="1.10.720.30">
    <property type="entry name" value="SAP domain"/>
    <property type="match status" value="1"/>
</dbReference>
<feature type="compositionally biased region" description="Acidic residues" evidence="3">
    <location>
        <begin position="56"/>
        <end position="72"/>
    </location>
</feature>
<dbReference type="Pfam" id="PF00076">
    <property type="entry name" value="RRM_1"/>
    <property type="match status" value="1"/>
</dbReference>
<name>A0A7S3AZ34_9EUKA</name>
<dbReference type="AlphaFoldDB" id="A0A7S3AZ34"/>
<evidence type="ECO:0000256" key="2">
    <source>
        <dbReference type="PROSITE-ProRule" id="PRU00176"/>
    </source>
</evidence>
<feature type="domain" description="RRM" evidence="5">
    <location>
        <begin position="346"/>
        <end position="428"/>
    </location>
</feature>
<dbReference type="InterPro" id="IPR052462">
    <property type="entry name" value="SLIRP/GR-RBP-like"/>
</dbReference>
<dbReference type="SMART" id="SM00513">
    <property type="entry name" value="SAP"/>
    <property type="match status" value="1"/>
</dbReference>
<feature type="compositionally biased region" description="Pro residues" evidence="3">
    <location>
        <begin position="89"/>
        <end position="103"/>
    </location>
</feature>
<accession>A0A7S3AZ34</accession>
<feature type="compositionally biased region" description="Gly residues" evidence="3">
    <location>
        <begin position="326"/>
        <end position="338"/>
    </location>
</feature>
<feature type="domain" description="SAP" evidence="6">
    <location>
        <begin position="10"/>
        <end position="44"/>
    </location>
</feature>
<dbReference type="PROSITE" id="PS50102">
    <property type="entry name" value="RRM"/>
    <property type="match status" value="1"/>
</dbReference>
<feature type="compositionally biased region" description="Low complexity" evidence="3">
    <location>
        <begin position="104"/>
        <end position="126"/>
    </location>
</feature>
<dbReference type="InterPro" id="IPR035979">
    <property type="entry name" value="RBD_domain_sf"/>
</dbReference>
<feature type="region of interest" description="Disordered" evidence="3">
    <location>
        <begin position="316"/>
        <end position="344"/>
    </location>
</feature>
<dbReference type="EMBL" id="HBHX01037118">
    <property type="protein sequence ID" value="CAE0119916.1"/>
    <property type="molecule type" value="Transcribed_RNA"/>
</dbReference>
<dbReference type="InterPro" id="IPR001202">
    <property type="entry name" value="WW_dom"/>
</dbReference>
<dbReference type="SUPFAM" id="SSF68906">
    <property type="entry name" value="SAP domain"/>
    <property type="match status" value="1"/>
</dbReference>
<evidence type="ECO:0000259" key="4">
    <source>
        <dbReference type="PROSITE" id="PS50020"/>
    </source>
</evidence>
<dbReference type="SMART" id="SM00360">
    <property type="entry name" value="RRM"/>
    <property type="match status" value="1"/>
</dbReference>
<dbReference type="SUPFAM" id="SSF54928">
    <property type="entry name" value="RNA-binding domain, RBD"/>
    <property type="match status" value="1"/>
</dbReference>
<dbReference type="SMART" id="SM00456">
    <property type="entry name" value="WW"/>
    <property type="match status" value="1"/>
</dbReference>
<dbReference type="PROSITE" id="PS01159">
    <property type="entry name" value="WW_DOMAIN_1"/>
    <property type="match status" value="1"/>
</dbReference>
<dbReference type="Gene3D" id="3.30.70.330">
    <property type="match status" value="1"/>
</dbReference>
<reference evidence="7" key="1">
    <citation type="submission" date="2021-01" db="EMBL/GenBank/DDBJ databases">
        <authorList>
            <person name="Corre E."/>
            <person name="Pelletier E."/>
            <person name="Niang G."/>
            <person name="Scheremetjew M."/>
            <person name="Finn R."/>
            <person name="Kale V."/>
            <person name="Holt S."/>
            <person name="Cochrane G."/>
            <person name="Meng A."/>
            <person name="Brown T."/>
            <person name="Cohen L."/>
        </authorList>
    </citation>
    <scope>NUCLEOTIDE SEQUENCE</scope>
    <source>
        <strain evidence="7">CCMP281</strain>
    </source>
</reference>